<name>A0AAD7G3H8_MYCRO</name>
<dbReference type="Proteomes" id="UP001221757">
    <property type="component" value="Unassembled WGS sequence"/>
</dbReference>
<organism evidence="1 2">
    <name type="scientific">Mycena rosella</name>
    <name type="common">Pink bonnet</name>
    <name type="synonym">Agaricus rosellus</name>
    <dbReference type="NCBI Taxonomy" id="1033263"/>
    <lineage>
        <taxon>Eukaryota</taxon>
        <taxon>Fungi</taxon>
        <taxon>Dikarya</taxon>
        <taxon>Basidiomycota</taxon>
        <taxon>Agaricomycotina</taxon>
        <taxon>Agaricomycetes</taxon>
        <taxon>Agaricomycetidae</taxon>
        <taxon>Agaricales</taxon>
        <taxon>Marasmiineae</taxon>
        <taxon>Mycenaceae</taxon>
        <taxon>Mycena</taxon>
    </lineage>
</organism>
<reference evidence="1" key="1">
    <citation type="submission" date="2023-03" db="EMBL/GenBank/DDBJ databases">
        <title>Massive genome expansion in bonnet fungi (Mycena s.s.) driven by repeated elements and novel gene families across ecological guilds.</title>
        <authorList>
            <consortium name="Lawrence Berkeley National Laboratory"/>
            <person name="Harder C.B."/>
            <person name="Miyauchi S."/>
            <person name="Viragh M."/>
            <person name="Kuo A."/>
            <person name="Thoen E."/>
            <person name="Andreopoulos B."/>
            <person name="Lu D."/>
            <person name="Skrede I."/>
            <person name="Drula E."/>
            <person name="Henrissat B."/>
            <person name="Morin E."/>
            <person name="Kohler A."/>
            <person name="Barry K."/>
            <person name="LaButti K."/>
            <person name="Morin E."/>
            <person name="Salamov A."/>
            <person name="Lipzen A."/>
            <person name="Mereny Z."/>
            <person name="Hegedus B."/>
            <person name="Baldrian P."/>
            <person name="Stursova M."/>
            <person name="Weitz H."/>
            <person name="Taylor A."/>
            <person name="Grigoriev I.V."/>
            <person name="Nagy L.G."/>
            <person name="Martin F."/>
            <person name="Kauserud H."/>
        </authorList>
    </citation>
    <scope>NUCLEOTIDE SEQUENCE</scope>
    <source>
        <strain evidence="1">CBHHK067</strain>
    </source>
</reference>
<dbReference type="AlphaFoldDB" id="A0AAD7G3H8"/>
<comment type="caution">
    <text evidence="1">The sequence shown here is derived from an EMBL/GenBank/DDBJ whole genome shotgun (WGS) entry which is preliminary data.</text>
</comment>
<keyword evidence="2" id="KW-1185">Reference proteome</keyword>
<sequence>MADQIKQTDDYVLHCLKADATELVLLVPEQALEATNQADVMRTLLKPYGDRASEYKDWDAPFILDAHAPLPRAASARTQVQKFKKQSPWMVSTTPKHKPVHNFKDHLLPHFVAGYKKYSDSEGKALNQGQNISNRAQRQEIRISFPIQAFHFAIFLLRLRDDQEELEILVNAKLEAGVDPKRLRA</sequence>
<proteinExistence type="predicted"/>
<evidence type="ECO:0000313" key="2">
    <source>
        <dbReference type="Proteomes" id="UP001221757"/>
    </source>
</evidence>
<protein>
    <submittedName>
        <fullName evidence="1">Uncharacterized protein</fullName>
    </submittedName>
</protein>
<dbReference type="EMBL" id="JARKIE010000344">
    <property type="protein sequence ID" value="KAJ7652638.1"/>
    <property type="molecule type" value="Genomic_DNA"/>
</dbReference>
<gene>
    <name evidence="1" type="ORF">B0H17DRAFT_1147320</name>
</gene>
<accession>A0AAD7G3H8</accession>
<evidence type="ECO:0000313" key="1">
    <source>
        <dbReference type="EMBL" id="KAJ7652638.1"/>
    </source>
</evidence>